<proteinExistence type="predicted"/>
<organism evidence="2 3">
    <name type="scientific">Solanum tuberosum</name>
    <name type="common">Potato</name>
    <dbReference type="NCBI Taxonomy" id="4113"/>
    <lineage>
        <taxon>Eukaryota</taxon>
        <taxon>Viridiplantae</taxon>
        <taxon>Streptophyta</taxon>
        <taxon>Embryophyta</taxon>
        <taxon>Tracheophyta</taxon>
        <taxon>Spermatophyta</taxon>
        <taxon>Magnoliopsida</taxon>
        <taxon>eudicotyledons</taxon>
        <taxon>Gunneridae</taxon>
        <taxon>Pentapetalae</taxon>
        <taxon>asterids</taxon>
        <taxon>lamiids</taxon>
        <taxon>Solanales</taxon>
        <taxon>Solanaceae</taxon>
        <taxon>Solanoideae</taxon>
        <taxon>Solaneae</taxon>
        <taxon>Solanum</taxon>
    </lineage>
</organism>
<reference evidence="2" key="2">
    <citation type="submission" date="2015-06" db="UniProtKB">
        <authorList>
            <consortium name="EnsemblPlants"/>
        </authorList>
    </citation>
    <scope>IDENTIFICATION</scope>
    <source>
        <strain evidence="2">DM1-3 516 R44</strain>
    </source>
</reference>
<dbReference type="Gramene" id="PGSC0003DMT400088763">
    <property type="protein sequence ID" value="PGSC0003DMT400088763"/>
    <property type="gene ID" value="PGSC0003DMG400038334"/>
</dbReference>
<feature type="compositionally biased region" description="Basic and acidic residues" evidence="1">
    <location>
        <begin position="22"/>
        <end position="66"/>
    </location>
</feature>
<dbReference type="InParanoid" id="M1DGN6"/>
<dbReference type="AlphaFoldDB" id="M1DGN6"/>
<dbReference type="Proteomes" id="UP000011115">
    <property type="component" value="Unassembled WGS sequence"/>
</dbReference>
<dbReference type="EnsemblPlants" id="PGSC0003DMT400088763">
    <property type="protein sequence ID" value="PGSC0003DMT400088763"/>
    <property type="gene ID" value="PGSC0003DMG400038334"/>
</dbReference>
<reference evidence="3" key="1">
    <citation type="journal article" date="2011" name="Nature">
        <title>Genome sequence and analysis of the tuber crop potato.</title>
        <authorList>
            <consortium name="The Potato Genome Sequencing Consortium"/>
        </authorList>
    </citation>
    <scope>NUCLEOTIDE SEQUENCE [LARGE SCALE GENOMIC DNA]</scope>
    <source>
        <strain evidence="3">cv. DM1-3 516 R44</strain>
    </source>
</reference>
<evidence type="ECO:0000256" key="1">
    <source>
        <dbReference type="SAM" id="MobiDB-lite"/>
    </source>
</evidence>
<accession>M1DGN6</accession>
<feature type="region of interest" description="Disordered" evidence="1">
    <location>
        <begin position="1"/>
        <end position="106"/>
    </location>
</feature>
<dbReference type="HOGENOM" id="CLU_028647_6_3_1"/>
<evidence type="ECO:0000313" key="3">
    <source>
        <dbReference type="Proteomes" id="UP000011115"/>
    </source>
</evidence>
<keyword evidence="3" id="KW-1185">Reference proteome</keyword>
<name>M1DGN6_SOLTU</name>
<evidence type="ECO:0000313" key="2">
    <source>
        <dbReference type="EnsemblPlants" id="PGSC0003DMT400088763"/>
    </source>
</evidence>
<sequence>MSALFGNSMPPPDSSPAAGKRPHSDHTADTEKAPRLSNKERQQFEEASRASILAEERRQHRDREMNIDPSGCVSTTKGASLFDESGTDGTPRVDPAGFGKPDPPTS</sequence>
<protein>
    <submittedName>
        <fullName evidence="2">Uncharacterized protein</fullName>
    </submittedName>
</protein>
<dbReference type="PaxDb" id="4113-PGSC0003DMT400088763"/>